<organism evidence="2 3">
    <name type="scientific">Mycena metata</name>
    <dbReference type="NCBI Taxonomy" id="1033252"/>
    <lineage>
        <taxon>Eukaryota</taxon>
        <taxon>Fungi</taxon>
        <taxon>Dikarya</taxon>
        <taxon>Basidiomycota</taxon>
        <taxon>Agaricomycotina</taxon>
        <taxon>Agaricomycetes</taxon>
        <taxon>Agaricomycetidae</taxon>
        <taxon>Agaricales</taxon>
        <taxon>Marasmiineae</taxon>
        <taxon>Mycenaceae</taxon>
        <taxon>Mycena</taxon>
    </lineage>
</organism>
<dbReference type="EMBL" id="JARKIB010000006">
    <property type="protein sequence ID" value="KAJ7778930.1"/>
    <property type="molecule type" value="Genomic_DNA"/>
</dbReference>
<dbReference type="Proteomes" id="UP001215598">
    <property type="component" value="Unassembled WGS sequence"/>
</dbReference>
<evidence type="ECO:0000313" key="2">
    <source>
        <dbReference type="EMBL" id="KAJ7778930.1"/>
    </source>
</evidence>
<keyword evidence="3" id="KW-1185">Reference proteome</keyword>
<feature type="compositionally biased region" description="Basic and acidic residues" evidence="1">
    <location>
        <begin position="1"/>
        <end position="10"/>
    </location>
</feature>
<evidence type="ECO:0000313" key="3">
    <source>
        <dbReference type="Proteomes" id="UP001215598"/>
    </source>
</evidence>
<gene>
    <name evidence="2" type="ORF">B0H16DRAFT_1448480</name>
</gene>
<name>A0AAD7K5Q8_9AGAR</name>
<accession>A0AAD7K5Q8</accession>
<dbReference type="AlphaFoldDB" id="A0AAD7K5Q8"/>
<protein>
    <submittedName>
        <fullName evidence="2">Uncharacterized protein</fullName>
    </submittedName>
</protein>
<reference evidence="2" key="1">
    <citation type="submission" date="2023-03" db="EMBL/GenBank/DDBJ databases">
        <title>Massive genome expansion in bonnet fungi (Mycena s.s.) driven by repeated elements and novel gene families across ecological guilds.</title>
        <authorList>
            <consortium name="Lawrence Berkeley National Laboratory"/>
            <person name="Harder C.B."/>
            <person name="Miyauchi S."/>
            <person name="Viragh M."/>
            <person name="Kuo A."/>
            <person name="Thoen E."/>
            <person name="Andreopoulos B."/>
            <person name="Lu D."/>
            <person name="Skrede I."/>
            <person name="Drula E."/>
            <person name="Henrissat B."/>
            <person name="Morin E."/>
            <person name="Kohler A."/>
            <person name="Barry K."/>
            <person name="LaButti K."/>
            <person name="Morin E."/>
            <person name="Salamov A."/>
            <person name="Lipzen A."/>
            <person name="Mereny Z."/>
            <person name="Hegedus B."/>
            <person name="Baldrian P."/>
            <person name="Stursova M."/>
            <person name="Weitz H."/>
            <person name="Taylor A."/>
            <person name="Grigoriev I.V."/>
            <person name="Nagy L.G."/>
            <person name="Martin F."/>
            <person name="Kauserud H."/>
        </authorList>
    </citation>
    <scope>NUCLEOTIDE SEQUENCE</scope>
    <source>
        <strain evidence="2">CBHHK182m</strain>
    </source>
</reference>
<feature type="region of interest" description="Disordered" evidence="1">
    <location>
        <begin position="1"/>
        <end position="69"/>
    </location>
</feature>
<comment type="caution">
    <text evidence="2">The sequence shown here is derived from an EMBL/GenBank/DDBJ whole genome shotgun (WGS) entry which is preliminary data.</text>
</comment>
<sequence>MHEEQQKRGELPPPTDYAEWRPSSSGKNRKCKAVDIETESKSGVTPSKRKQKVQPPQGTSDGKSQHQEGDYLPFGLIWDAVNHSCGYDATFTVLTNIWLRNPLAWSRNSAQ</sequence>
<evidence type="ECO:0000256" key="1">
    <source>
        <dbReference type="SAM" id="MobiDB-lite"/>
    </source>
</evidence>
<proteinExistence type="predicted"/>